<feature type="domain" description="DUF4283" evidence="1">
    <location>
        <begin position="32"/>
        <end position="107"/>
    </location>
</feature>
<keyword evidence="3" id="KW-1185">Reference proteome</keyword>
<comment type="caution">
    <text evidence="2">The sequence shown here is derived from an EMBL/GenBank/DDBJ whole genome shotgun (WGS) entry which is preliminary data.</text>
</comment>
<sequence length="190" mass="21655">MDSIVDLWKYFTISEEEEIVGVNDDLVNSGKKEFEFRLVGRILSQRPIHREALERTLANLWKVEKVLSIKKVEVDTFLFSFGHDVEWDMVLDGEPWHFSNNLLVLKKTEAICGGVGWGDFSFTKFWVQIHGVPSLGMNKAMGLLLGNKIGYVIEVEKDTNGSYLGRFLRVRVIINITLPLRRGANIKLGS</sequence>
<proteinExistence type="predicted"/>
<dbReference type="InterPro" id="IPR040256">
    <property type="entry name" value="At4g02000-like"/>
</dbReference>
<evidence type="ECO:0000313" key="3">
    <source>
        <dbReference type="Proteomes" id="UP000237000"/>
    </source>
</evidence>
<dbReference type="PANTHER" id="PTHR31286:SF167">
    <property type="entry name" value="OS09G0268800 PROTEIN"/>
    <property type="match status" value="1"/>
</dbReference>
<dbReference type="OrthoDB" id="1750606at2759"/>
<gene>
    <name evidence="2" type="ORF">TorRG33x02_147990</name>
</gene>
<name>A0A2P5EV73_TREOI</name>
<dbReference type="STRING" id="63057.A0A2P5EV73"/>
<dbReference type="InterPro" id="IPR025558">
    <property type="entry name" value="DUF4283"/>
</dbReference>
<accession>A0A2P5EV73</accession>
<reference evidence="3" key="1">
    <citation type="submission" date="2016-06" db="EMBL/GenBank/DDBJ databases">
        <title>Parallel loss of symbiosis genes in relatives of nitrogen-fixing non-legume Parasponia.</title>
        <authorList>
            <person name="Van Velzen R."/>
            <person name="Holmer R."/>
            <person name="Bu F."/>
            <person name="Rutten L."/>
            <person name="Van Zeijl A."/>
            <person name="Liu W."/>
            <person name="Santuari L."/>
            <person name="Cao Q."/>
            <person name="Sharma T."/>
            <person name="Shen D."/>
            <person name="Roswanjaya Y."/>
            <person name="Wardhani T."/>
            <person name="Kalhor M.S."/>
            <person name="Jansen J."/>
            <person name="Van den Hoogen J."/>
            <person name="Gungor B."/>
            <person name="Hartog M."/>
            <person name="Hontelez J."/>
            <person name="Verver J."/>
            <person name="Yang W.-C."/>
            <person name="Schijlen E."/>
            <person name="Repin R."/>
            <person name="Schilthuizen M."/>
            <person name="Schranz E."/>
            <person name="Heidstra R."/>
            <person name="Miyata K."/>
            <person name="Fedorova E."/>
            <person name="Kohlen W."/>
            <person name="Bisseling T."/>
            <person name="Smit S."/>
            <person name="Geurts R."/>
        </authorList>
    </citation>
    <scope>NUCLEOTIDE SEQUENCE [LARGE SCALE GENOMIC DNA]</scope>
    <source>
        <strain evidence="3">cv. RG33-2</strain>
    </source>
</reference>
<organism evidence="2 3">
    <name type="scientific">Trema orientale</name>
    <name type="common">Charcoal tree</name>
    <name type="synonym">Celtis orientalis</name>
    <dbReference type="NCBI Taxonomy" id="63057"/>
    <lineage>
        <taxon>Eukaryota</taxon>
        <taxon>Viridiplantae</taxon>
        <taxon>Streptophyta</taxon>
        <taxon>Embryophyta</taxon>
        <taxon>Tracheophyta</taxon>
        <taxon>Spermatophyta</taxon>
        <taxon>Magnoliopsida</taxon>
        <taxon>eudicotyledons</taxon>
        <taxon>Gunneridae</taxon>
        <taxon>Pentapetalae</taxon>
        <taxon>rosids</taxon>
        <taxon>fabids</taxon>
        <taxon>Rosales</taxon>
        <taxon>Cannabaceae</taxon>
        <taxon>Trema</taxon>
    </lineage>
</organism>
<dbReference type="AlphaFoldDB" id="A0A2P5EV73"/>
<dbReference type="Pfam" id="PF14111">
    <property type="entry name" value="DUF4283"/>
    <property type="match status" value="1"/>
</dbReference>
<dbReference type="InParanoid" id="A0A2P5EV73"/>
<dbReference type="Proteomes" id="UP000237000">
    <property type="component" value="Unassembled WGS sequence"/>
</dbReference>
<dbReference type="PANTHER" id="PTHR31286">
    <property type="entry name" value="GLYCINE-RICH CELL WALL STRUCTURAL PROTEIN 1.8-LIKE"/>
    <property type="match status" value="1"/>
</dbReference>
<evidence type="ECO:0000259" key="1">
    <source>
        <dbReference type="Pfam" id="PF14111"/>
    </source>
</evidence>
<dbReference type="EMBL" id="JXTC01000094">
    <property type="protein sequence ID" value="PON89448.1"/>
    <property type="molecule type" value="Genomic_DNA"/>
</dbReference>
<protein>
    <recommendedName>
        <fullName evidence="1">DUF4283 domain-containing protein</fullName>
    </recommendedName>
</protein>
<evidence type="ECO:0000313" key="2">
    <source>
        <dbReference type="EMBL" id="PON89448.1"/>
    </source>
</evidence>